<feature type="transmembrane region" description="Helical" evidence="6">
    <location>
        <begin position="125"/>
        <end position="146"/>
    </location>
</feature>
<evidence type="ECO:0000256" key="1">
    <source>
        <dbReference type="ARBA" id="ARBA00004651"/>
    </source>
</evidence>
<protein>
    <submittedName>
        <fullName evidence="7">Threonine/homoserine/homoserine lactone efflux protein</fullName>
    </submittedName>
</protein>
<dbReference type="GO" id="GO:0005886">
    <property type="term" value="C:plasma membrane"/>
    <property type="evidence" value="ECO:0007669"/>
    <property type="project" value="UniProtKB-SubCell"/>
</dbReference>
<feature type="transmembrane region" description="Helical" evidence="6">
    <location>
        <begin position="158"/>
        <end position="181"/>
    </location>
</feature>
<name>A0A1G9DMF7_ACTMZ</name>
<sequence>MPDQLLPFLVLAVLITVAPGPDITLGLRNSLRGGATAMWWTGLGCCSGLGVHATASVIGLSTVLATSATAYATLRTAGAGYLLWLGFQSLLGAVRANRTLATPSDSGVTAAPDTLGRSAAYRQGLLSNLLNPKIAVLFLTLLPQFVGPNEPHARTSLQLALAFIAVGLLWWRLTSWLFGGIQGVLRRRWFRTALESTTGLVLIALGLRVAFTIWRDGIP</sequence>
<dbReference type="GO" id="GO:0015171">
    <property type="term" value="F:amino acid transmembrane transporter activity"/>
    <property type="evidence" value="ECO:0007669"/>
    <property type="project" value="TreeGrafter"/>
</dbReference>
<dbReference type="Proteomes" id="UP000199213">
    <property type="component" value="Unassembled WGS sequence"/>
</dbReference>
<dbReference type="PIRSF" id="PIRSF006324">
    <property type="entry name" value="LeuE"/>
    <property type="match status" value="1"/>
</dbReference>
<keyword evidence="3 6" id="KW-0812">Transmembrane</keyword>
<keyword evidence="2" id="KW-1003">Cell membrane</keyword>
<evidence type="ECO:0000313" key="7">
    <source>
        <dbReference type="EMBL" id="SDK65044.1"/>
    </source>
</evidence>
<dbReference type="InterPro" id="IPR001123">
    <property type="entry name" value="LeuE-type"/>
</dbReference>
<organism evidence="7 8">
    <name type="scientific">Actinopolyspora mzabensis</name>
    <dbReference type="NCBI Taxonomy" id="995066"/>
    <lineage>
        <taxon>Bacteria</taxon>
        <taxon>Bacillati</taxon>
        <taxon>Actinomycetota</taxon>
        <taxon>Actinomycetes</taxon>
        <taxon>Actinopolysporales</taxon>
        <taxon>Actinopolysporaceae</taxon>
        <taxon>Actinopolyspora</taxon>
    </lineage>
</organism>
<evidence type="ECO:0000256" key="2">
    <source>
        <dbReference type="ARBA" id="ARBA00022475"/>
    </source>
</evidence>
<accession>A0A1G9DMF7</accession>
<comment type="subcellular location">
    <subcellularLocation>
        <location evidence="1">Cell membrane</location>
        <topology evidence="1">Multi-pass membrane protein</topology>
    </subcellularLocation>
</comment>
<dbReference type="AlphaFoldDB" id="A0A1G9DMF7"/>
<dbReference type="RefSeq" id="WP_092630099.1">
    <property type="nucleotide sequence ID" value="NZ_FNFM01000010.1"/>
</dbReference>
<dbReference type="Pfam" id="PF01810">
    <property type="entry name" value="LysE"/>
    <property type="match status" value="1"/>
</dbReference>
<reference evidence="8" key="1">
    <citation type="submission" date="2016-10" db="EMBL/GenBank/DDBJ databases">
        <authorList>
            <person name="Varghese N."/>
            <person name="Submissions S."/>
        </authorList>
    </citation>
    <scope>NUCLEOTIDE SEQUENCE [LARGE SCALE GENOMIC DNA]</scope>
    <source>
        <strain evidence="8">DSM 45460</strain>
    </source>
</reference>
<evidence type="ECO:0000256" key="3">
    <source>
        <dbReference type="ARBA" id="ARBA00022692"/>
    </source>
</evidence>
<keyword evidence="5 6" id="KW-0472">Membrane</keyword>
<feature type="transmembrane region" description="Helical" evidence="6">
    <location>
        <begin position="193"/>
        <end position="214"/>
    </location>
</feature>
<dbReference type="PANTHER" id="PTHR30086:SF20">
    <property type="entry name" value="ARGININE EXPORTER PROTEIN ARGO-RELATED"/>
    <property type="match status" value="1"/>
</dbReference>
<gene>
    <name evidence="7" type="ORF">SAMN04487820_110184</name>
</gene>
<evidence type="ECO:0000256" key="6">
    <source>
        <dbReference type="SAM" id="Phobius"/>
    </source>
</evidence>
<keyword evidence="8" id="KW-1185">Reference proteome</keyword>
<proteinExistence type="predicted"/>
<feature type="transmembrane region" description="Helical" evidence="6">
    <location>
        <begin position="38"/>
        <end position="65"/>
    </location>
</feature>
<dbReference type="PANTHER" id="PTHR30086">
    <property type="entry name" value="ARGININE EXPORTER PROTEIN ARGO"/>
    <property type="match status" value="1"/>
</dbReference>
<dbReference type="OrthoDB" id="3175972at2"/>
<keyword evidence="4 6" id="KW-1133">Transmembrane helix</keyword>
<evidence type="ECO:0000313" key="8">
    <source>
        <dbReference type="Proteomes" id="UP000199213"/>
    </source>
</evidence>
<dbReference type="EMBL" id="FNFM01000010">
    <property type="protein sequence ID" value="SDK65044.1"/>
    <property type="molecule type" value="Genomic_DNA"/>
</dbReference>
<evidence type="ECO:0000256" key="5">
    <source>
        <dbReference type="ARBA" id="ARBA00023136"/>
    </source>
</evidence>
<evidence type="ECO:0000256" key="4">
    <source>
        <dbReference type="ARBA" id="ARBA00022989"/>
    </source>
</evidence>